<dbReference type="EMBL" id="AP024110">
    <property type="protein sequence ID" value="BCM24766.1"/>
    <property type="molecule type" value="Genomic_DNA"/>
</dbReference>
<dbReference type="InterPro" id="IPR009739">
    <property type="entry name" value="LprI-like_N"/>
</dbReference>
<dbReference type="GO" id="GO:0005576">
    <property type="term" value="C:extracellular region"/>
    <property type="evidence" value="ECO:0007669"/>
    <property type="project" value="TreeGrafter"/>
</dbReference>
<dbReference type="KEGG" id="mpau:ZMTM_10250"/>
<dbReference type="PANTHER" id="PTHR37549">
    <property type="entry name" value="LIPOPROTEIN LPRI"/>
    <property type="match status" value="1"/>
</dbReference>
<keyword evidence="1" id="KW-1133">Transmembrane helix</keyword>
<keyword evidence="4" id="KW-1185">Reference proteome</keyword>
<reference evidence="3" key="1">
    <citation type="journal article" date="2021" name="Arch. Microbiol.">
        <title>Methyloradius palustris gen. nov., sp. nov., a methanol-oxidizing bacterium isolated from snow.</title>
        <authorList>
            <person name="Miyadera T."/>
            <person name="Kojima H."/>
            <person name="Fukui M."/>
        </authorList>
    </citation>
    <scope>NUCLEOTIDE SEQUENCE</scope>
    <source>
        <strain evidence="3">Zm11</strain>
    </source>
</reference>
<evidence type="ECO:0000259" key="2">
    <source>
        <dbReference type="Pfam" id="PF07007"/>
    </source>
</evidence>
<sequence length="259" mass="28857">MSIRLIIFRVTDFKLEKIYDDYFTLGFDMSRQFILVVAIVVGLPQVAFAASFGCYGELSAQERLICSDKSLSALDIRLNSLYSVAVLVAKPASSIRTKQREWLQTVRNKCNDAQCLTNAYQQRVDSLMIDVREVASPIPAALKVKVQHKATNSPYCQMGGDGDWFSITATVKDQGISGSIDGIWDCGRKVWGEIDFKGKLLGNIAFVEFQPGFSSDQGPLAEALIIATPNRIYWRVLSERYGESYVPSSEDIVSSRRAQ</sequence>
<keyword evidence="1" id="KW-0812">Transmembrane</keyword>
<evidence type="ECO:0000256" key="1">
    <source>
        <dbReference type="SAM" id="Phobius"/>
    </source>
</evidence>
<keyword evidence="1" id="KW-0472">Membrane</keyword>
<dbReference type="RefSeq" id="WP_221765263.1">
    <property type="nucleotide sequence ID" value="NZ_AP024110.1"/>
</dbReference>
<dbReference type="AlphaFoldDB" id="A0A8D5GAP5"/>
<protein>
    <recommendedName>
        <fullName evidence="2">Lysozyme inhibitor LprI-like N-terminal domain-containing protein</fullName>
    </recommendedName>
</protein>
<evidence type="ECO:0000313" key="4">
    <source>
        <dbReference type="Proteomes" id="UP000826722"/>
    </source>
</evidence>
<feature type="domain" description="Lysozyme inhibitor LprI-like N-terminal" evidence="2">
    <location>
        <begin position="61"/>
        <end position="127"/>
    </location>
</feature>
<gene>
    <name evidence="3" type="ORF">ZMTM_10250</name>
</gene>
<dbReference type="InterPro" id="IPR052755">
    <property type="entry name" value="Lysozyme_Inhibitor_LprI"/>
</dbReference>
<organism evidence="3 4">
    <name type="scientific">Methyloradius palustris</name>
    <dbReference type="NCBI Taxonomy" id="2778876"/>
    <lineage>
        <taxon>Bacteria</taxon>
        <taxon>Pseudomonadati</taxon>
        <taxon>Pseudomonadota</taxon>
        <taxon>Betaproteobacteria</taxon>
        <taxon>Nitrosomonadales</taxon>
        <taxon>Methylophilaceae</taxon>
        <taxon>Methyloradius</taxon>
    </lineage>
</organism>
<name>A0A8D5GAP5_9PROT</name>
<feature type="transmembrane region" description="Helical" evidence="1">
    <location>
        <begin position="33"/>
        <end position="55"/>
    </location>
</feature>
<evidence type="ECO:0000313" key="3">
    <source>
        <dbReference type="EMBL" id="BCM24766.1"/>
    </source>
</evidence>
<dbReference type="PANTHER" id="PTHR37549:SF1">
    <property type="entry name" value="LIPOPROTEIN LPRI"/>
    <property type="match status" value="1"/>
</dbReference>
<dbReference type="Proteomes" id="UP000826722">
    <property type="component" value="Chromosome"/>
</dbReference>
<accession>A0A8D5GAP5</accession>
<proteinExistence type="predicted"/>
<dbReference type="Pfam" id="PF07007">
    <property type="entry name" value="LprI"/>
    <property type="match status" value="1"/>
</dbReference>